<evidence type="ECO:0000256" key="10">
    <source>
        <dbReference type="ARBA" id="ARBA00048552"/>
    </source>
</evidence>
<dbReference type="InterPro" id="IPR002092">
    <property type="entry name" value="DNA-dir_Rpol_phage-type"/>
</dbReference>
<comment type="similarity">
    <text evidence="3 11">Belongs to the phage and mitochondrial RNA polymerase family.</text>
</comment>
<dbReference type="GO" id="GO:0003899">
    <property type="term" value="F:DNA-directed RNA polymerase activity"/>
    <property type="evidence" value="ECO:0007669"/>
    <property type="project" value="UniProtKB-EC"/>
</dbReference>
<dbReference type="InterPro" id="IPR029262">
    <property type="entry name" value="RPOL_N"/>
</dbReference>
<keyword evidence="6 11" id="KW-0548">Nucleotidyltransferase</keyword>
<dbReference type="InterPro" id="IPR037159">
    <property type="entry name" value="RNA_POL_N_sf"/>
</dbReference>
<dbReference type="Pfam" id="PF14700">
    <property type="entry name" value="RPOL_N"/>
    <property type="match status" value="1"/>
</dbReference>
<evidence type="ECO:0000256" key="3">
    <source>
        <dbReference type="ARBA" id="ARBA00009493"/>
    </source>
</evidence>
<dbReference type="GO" id="GO:0001018">
    <property type="term" value="F:mitochondrial promoter sequence-specific DNA binding"/>
    <property type="evidence" value="ECO:0007669"/>
    <property type="project" value="TreeGrafter"/>
</dbReference>
<dbReference type="GeneID" id="55992645"/>
<protein>
    <recommendedName>
        <fullName evidence="11">DNA-directed RNA polymerase</fullName>
        <ecNumber evidence="11">2.7.7.6</ecNumber>
    </recommendedName>
</protein>
<reference evidence="15" key="1">
    <citation type="submission" date="2020-06" db="EMBL/GenBank/DDBJ databases">
        <title>A chromosome-scale genome assembly of Talaromyces rugulosus W13939.</title>
        <authorList>
            <person name="Wang B."/>
            <person name="Guo L."/>
            <person name="Ye K."/>
            <person name="Wang L."/>
        </authorList>
    </citation>
    <scope>NUCLEOTIDE SEQUENCE [LARGE SCALE GENOMIC DNA]</scope>
    <source>
        <strain evidence="15">W13939</strain>
    </source>
</reference>
<evidence type="ECO:0000256" key="5">
    <source>
        <dbReference type="ARBA" id="ARBA00022679"/>
    </source>
</evidence>
<evidence type="ECO:0000256" key="4">
    <source>
        <dbReference type="ARBA" id="ARBA00022478"/>
    </source>
</evidence>
<feature type="domain" description="DNA-directed RNA polymerase N-terminal" evidence="13">
    <location>
        <begin position="344"/>
        <end position="667"/>
    </location>
</feature>
<dbReference type="EC" id="2.7.7.6" evidence="11"/>
<dbReference type="FunFam" id="1.10.150.20:FF:000041">
    <property type="entry name" value="DNA-directed RNA polymerase"/>
    <property type="match status" value="1"/>
</dbReference>
<dbReference type="KEGG" id="trg:TRUGW13939_05147"/>
<dbReference type="GO" id="GO:0006390">
    <property type="term" value="P:mitochondrial transcription"/>
    <property type="evidence" value="ECO:0007669"/>
    <property type="project" value="TreeGrafter"/>
</dbReference>
<dbReference type="InterPro" id="IPR043502">
    <property type="entry name" value="DNA/RNA_pol_sf"/>
</dbReference>
<keyword evidence="5 11" id="KW-0808">Transferase</keyword>
<keyword evidence="15" id="KW-1185">Reference proteome</keyword>
<evidence type="ECO:0000256" key="12">
    <source>
        <dbReference type="SAM" id="MobiDB-lite"/>
    </source>
</evidence>
<dbReference type="PANTHER" id="PTHR10102">
    <property type="entry name" value="DNA-DIRECTED RNA POLYMERASE, MITOCHONDRIAL"/>
    <property type="match status" value="1"/>
</dbReference>
<dbReference type="Gene3D" id="1.10.1320.10">
    <property type="entry name" value="DNA-directed RNA polymerase, N-terminal domain"/>
    <property type="match status" value="1"/>
</dbReference>
<sequence>MLPRAARRRNVFHQLRQSTEQLALPWLCPATLRYHAQLNRPETISNTSAAAHSEHRRRSSVFQPARHLATAADAPPLSQTGGYVPFENFTYGTAAQAPSFERTESPEFAQSLYDEPAIMIQEGQMITSPMFRRLKGVGGTVEDLTARFSASISCGDLDMAALSLDRMSKFPNIDPDFFLDLHNNYLESVVDQMINTRRSDEALSKALAMQTWFEVKLPRGRTLQPDARTMAIMLRMALRMLHGSRRDRTVRRYWNMVVEKEFETEVMAMSDLLNDRDWGEISQLCPNQIPNDFVQSDSKSGSADDLRQTDQKGLGLSSLQRTLAGISNDAESIDSDAAKQRRLERQVLLEKRAIETAQQRWYKEMDSLKAKGVGDASNNKTISLIMEKWHRDLVDSIKQELVLVDQEMKRNKSRASDKFSKERRDYGVFLRCMQPETLAAITVMHVIQIFTRSGIQKGVKVPIMVTGIGKEIQHELIAQKVLAQNPEDHKRRDAIKKIFENRHGRNGSMRFKKLMKENETLMDADTFWPVNVSAKVGSVLMRLFFDVAKVAVPQVDPKTKEQFMFMEAAFQHSYEIDRGRKFGVLHTHPEVSRKLVRDRPSVLQVRHMPMLSEPKAWTGYQDGGFLGHPSQIMRCAPTDGLQKAYIKKALEDNGLPEIRASLDILGKTAWTINGAVFAVMKEAWNTGEEFPNIPPLDPNLPKPRPAKDDSPAEQAYYNKQLRDLENTVSALHSQRCFMNFQMEIAQAYLNETFFLPHNMDFRGRAYPIPAYLNQMGADNARGLLLFKKARPLGKSGLSWLKVHTANVFGFDKASFQEREEFTEKHLDDVLDSANNGLHGRRWFFQAEDPWQCLAACLELRNALRLEDPTQYMSQLPIHQDGSCNGLQHYAALGGDLQGAQHVNLEPGERPKDIYTGVCDLVIAQLAEDAAKGNELAQSLQGKMKRKIVKQTVMTNVYGVTFIGAIRQVRRQLVAHYPDLEELSAASIYITRAIFNALGSLFGGAHSIQYWLGDCASRICQSISPFQLDELAKRTLSEAKEQNVRGEEEHDEDEMEEEEEEFEMNPVKMFRAPVIWTSPLGLPVVQPYRTVKTRRVYTSLQSLNLQQDDGGAGGVVSKRKQLQAFPPNFIHCLDATHMMLSAIECDRRGLTFAAVHDSFWTHAGDVDTMNSALREAFIRMHSDNITKRLAAEFNVRYDGYLFLAKFPSKSPIAVKIVQNRRKNRSTMLSEVVLEYQRQTLLRSDDPEMQAQGRAMTTGASIFEEMNGSNDDIAIPSTLGETATGAINEERKESGRVYSAVDEKDPAIASLFTDLDPQFLEFEITKTDDESEPKAAEENVAPKRNPPNTFTWAWLPLTFRDVPEKGEFDVNRLRESKYFFS</sequence>
<dbReference type="Pfam" id="PF00940">
    <property type="entry name" value="RNA_pol"/>
    <property type="match status" value="1"/>
</dbReference>
<organism evidence="14 15">
    <name type="scientific">Talaromyces rugulosus</name>
    <name type="common">Penicillium rugulosum</name>
    <dbReference type="NCBI Taxonomy" id="121627"/>
    <lineage>
        <taxon>Eukaryota</taxon>
        <taxon>Fungi</taxon>
        <taxon>Dikarya</taxon>
        <taxon>Ascomycota</taxon>
        <taxon>Pezizomycotina</taxon>
        <taxon>Eurotiomycetes</taxon>
        <taxon>Eurotiomycetidae</taxon>
        <taxon>Eurotiales</taxon>
        <taxon>Trichocomaceae</taxon>
        <taxon>Talaromyces</taxon>
        <taxon>Talaromyces sect. Islandici</taxon>
    </lineage>
</organism>
<feature type="region of interest" description="Disordered" evidence="12">
    <location>
        <begin position="690"/>
        <end position="711"/>
    </location>
</feature>
<feature type="compositionally biased region" description="Polar residues" evidence="12">
    <location>
        <begin position="291"/>
        <end position="301"/>
    </location>
</feature>
<evidence type="ECO:0000313" key="15">
    <source>
        <dbReference type="Proteomes" id="UP000509510"/>
    </source>
</evidence>
<dbReference type="SMART" id="SM01311">
    <property type="entry name" value="RPOL_N"/>
    <property type="match status" value="1"/>
</dbReference>
<dbReference type="Gene3D" id="1.10.287.280">
    <property type="match status" value="1"/>
</dbReference>
<dbReference type="PANTHER" id="PTHR10102:SF0">
    <property type="entry name" value="DNA-DIRECTED RNA POLYMERASE, MITOCHONDRIAL"/>
    <property type="match status" value="1"/>
</dbReference>
<comment type="function">
    <text evidence="1 11">DNA-dependent RNA polymerase catalyzes the transcription of DNA into RNA using the four ribonucleoside triphosphates as substrates.</text>
</comment>
<evidence type="ECO:0000256" key="2">
    <source>
        <dbReference type="ARBA" id="ARBA00004173"/>
    </source>
</evidence>
<dbReference type="EMBL" id="CP055900">
    <property type="protein sequence ID" value="QKX58027.1"/>
    <property type="molecule type" value="Genomic_DNA"/>
</dbReference>
<feature type="compositionally biased region" description="Basic and acidic residues" evidence="12">
    <location>
        <begin position="1324"/>
        <end position="1339"/>
    </location>
</feature>
<keyword evidence="7" id="KW-0809">Transit peptide</keyword>
<dbReference type="PROSITE" id="PS00900">
    <property type="entry name" value="RNA_POL_PHAGE_1"/>
    <property type="match status" value="1"/>
</dbReference>
<proteinExistence type="inferred from homology"/>
<feature type="compositionally biased region" description="Pro residues" evidence="12">
    <location>
        <begin position="692"/>
        <end position="703"/>
    </location>
</feature>
<gene>
    <name evidence="14" type="ORF">TRUGW13939_05147</name>
</gene>
<evidence type="ECO:0000256" key="9">
    <source>
        <dbReference type="ARBA" id="ARBA00023163"/>
    </source>
</evidence>
<comment type="subcellular location">
    <subcellularLocation>
        <location evidence="2">Mitochondrion</location>
    </subcellularLocation>
</comment>
<evidence type="ECO:0000259" key="13">
    <source>
        <dbReference type="SMART" id="SM01311"/>
    </source>
</evidence>
<dbReference type="FunFam" id="1.10.287.280:FF:000001">
    <property type="entry name" value="DNA-directed RNA polymerase"/>
    <property type="match status" value="1"/>
</dbReference>
<evidence type="ECO:0000256" key="1">
    <source>
        <dbReference type="ARBA" id="ARBA00004026"/>
    </source>
</evidence>
<accession>A0A7H8QVN0</accession>
<dbReference type="InterPro" id="IPR046950">
    <property type="entry name" value="DNA-dir_Rpol_C_phage-type"/>
</dbReference>
<dbReference type="GO" id="GO:0034245">
    <property type="term" value="C:mitochondrial DNA-directed RNA polymerase complex"/>
    <property type="evidence" value="ECO:0007669"/>
    <property type="project" value="TreeGrafter"/>
</dbReference>
<evidence type="ECO:0000256" key="11">
    <source>
        <dbReference type="RuleBase" id="RU003805"/>
    </source>
</evidence>
<dbReference type="Gene3D" id="1.10.150.20">
    <property type="entry name" value="5' to 3' exonuclease, C-terminal subdomain"/>
    <property type="match status" value="1"/>
</dbReference>
<evidence type="ECO:0000313" key="14">
    <source>
        <dbReference type="EMBL" id="QKX58027.1"/>
    </source>
</evidence>
<keyword evidence="9 11" id="KW-0804">Transcription</keyword>
<name>A0A7H8QVN0_TALRU</name>
<keyword evidence="4 11" id="KW-0240">DNA-directed RNA polymerase</keyword>
<dbReference type="SUPFAM" id="SSF56672">
    <property type="entry name" value="DNA/RNA polymerases"/>
    <property type="match status" value="1"/>
</dbReference>
<comment type="catalytic activity">
    <reaction evidence="10 11">
        <text>RNA(n) + a ribonucleoside 5'-triphosphate = RNA(n+1) + diphosphate</text>
        <dbReference type="Rhea" id="RHEA:21248"/>
        <dbReference type="Rhea" id="RHEA-COMP:14527"/>
        <dbReference type="Rhea" id="RHEA-COMP:17342"/>
        <dbReference type="ChEBI" id="CHEBI:33019"/>
        <dbReference type="ChEBI" id="CHEBI:61557"/>
        <dbReference type="ChEBI" id="CHEBI:140395"/>
        <dbReference type="EC" id="2.7.7.6"/>
    </reaction>
</comment>
<dbReference type="OrthoDB" id="276422at2759"/>
<evidence type="ECO:0000256" key="6">
    <source>
        <dbReference type="ARBA" id="ARBA00022695"/>
    </source>
</evidence>
<feature type="region of interest" description="Disordered" evidence="12">
    <location>
        <begin position="291"/>
        <end position="311"/>
    </location>
</feature>
<dbReference type="Proteomes" id="UP000509510">
    <property type="component" value="Chromosome III"/>
</dbReference>
<dbReference type="RefSeq" id="XP_035344205.1">
    <property type="nucleotide sequence ID" value="XM_035488312.1"/>
</dbReference>
<keyword evidence="8" id="KW-0496">Mitochondrion</keyword>
<feature type="region of interest" description="Disordered" evidence="12">
    <location>
        <begin position="1324"/>
        <end position="1345"/>
    </location>
</feature>
<evidence type="ECO:0000256" key="8">
    <source>
        <dbReference type="ARBA" id="ARBA00023128"/>
    </source>
</evidence>
<evidence type="ECO:0000256" key="7">
    <source>
        <dbReference type="ARBA" id="ARBA00022946"/>
    </source>
</evidence>
<dbReference type="PROSITE" id="PS00489">
    <property type="entry name" value="RNA_POL_PHAGE_2"/>
    <property type="match status" value="1"/>
</dbReference>